<protein>
    <submittedName>
        <fullName evidence="6">Uncharacterized protein</fullName>
    </submittedName>
</protein>
<gene>
    <name evidence="6" type="ORF">DSTB1V02_LOCUS4194</name>
</gene>
<dbReference type="Gene3D" id="2.60.120.290">
    <property type="entry name" value="Spermadhesin, CUB domain"/>
    <property type="match status" value="1"/>
</dbReference>
<accession>A0A7R9A128</accession>
<keyword evidence="1" id="KW-1015">Disulfide bond</keyword>
<dbReference type="FunFam" id="2.60.120.290:FF:000013">
    <property type="entry name" value="Membrane frizzled-related protein"/>
    <property type="match status" value="1"/>
</dbReference>
<evidence type="ECO:0000313" key="7">
    <source>
        <dbReference type="Proteomes" id="UP000677054"/>
    </source>
</evidence>
<evidence type="ECO:0000256" key="2">
    <source>
        <dbReference type="PROSITE-ProRule" id="PRU00059"/>
    </source>
</evidence>
<dbReference type="InterPro" id="IPR035914">
    <property type="entry name" value="Sperma_CUB_dom_sf"/>
</dbReference>
<feature type="domain" description="C-type lectin" evidence="5">
    <location>
        <begin position="147"/>
        <end position="267"/>
    </location>
</feature>
<dbReference type="PROSITE" id="PS50041">
    <property type="entry name" value="C_TYPE_LECTIN_2"/>
    <property type="match status" value="2"/>
</dbReference>
<dbReference type="EMBL" id="LR900122">
    <property type="protein sequence ID" value="CAD7244294.1"/>
    <property type="molecule type" value="Genomic_DNA"/>
</dbReference>
<evidence type="ECO:0000313" key="6">
    <source>
        <dbReference type="EMBL" id="CAD7244294.1"/>
    </source>
</evidence>
<organism evidence="6">
    <name type="scientific">Darwinula stevensoni</name>
    <dbReference type="NCBI Taxonomy" id="69355"/>
    <lineage>
        <taxon>Eukaryota</taxon>
        <taxon>Metazoa</taxon>
        <taxon>Ecdysozoa</taxon>
        <taxon>Arthropoda</taxon>
        <taxon>Crustacea</taxon>
        <taxon>Oligostraca</taxon>
        <taxon>Ostracoda</taxon>
        <taxon>Podocopa</taxon>
        <taxon>Podocopida</taxon>
        <taxon>Darwinulocopina</taxon>
        <taxon>Darwinuloidea</taxon>
        <taxon>Darwinulidae</taxon>
        <taxon>Darwinula</taxon>
    </lineage>
</organism>
<feature type="domain" description="C-type lectin" evidence="5">
    <location>
        <begin position="284"/>
        <end position="401"/>
    </location>
</feature>
<name>A0A7R9A128_9CRUS</name>
<dbReference type="InterPro" id="IPR016186">
    <property type="entry name" value="C-type_lectin-like/link_sf"/>
</dbReference>
<evidence type="ECO:0000259" key="4">
    <source>
        <dbReference type="PROSITE" id="PS01180"/>
    </source>
</evidence>
<dbReference type="PANTHER" id="PTHR22803">
    <property type="entry name" value="MANNOSE, PHOSPHOLIPASE, LECTIN RECEPTOR RELATED"/>
    <property type="match status" value="1"/>
</dbReference>
<evidence type="ECO:0000259" key="5">
    <source>
        <dbReference type="PROSITE" id="PS50041"/>
    </source>
</evidence>
<dbReference type="EMBL" id="CAJPEV010000605">
    <property type="protein sequence ID" value="CAG0886868.1"/>
    <property type="molecule type" value="Genomic_DNA"/>
</dbReference>
<keyword evidence="3" id="KW-0732">Signal</keyword>
<dbReference type="SUPFAM" id="SSF56436">
    <property type="entry name" value="C-type lectin-like"/>
    <property type="match status" value="2"/>
</dbReference>
<dbReference type="SMART" id="SM00042">
    <property type="entry name" value="CUB"/>
    <property type="match status" value="1"/>
</dbReference>
<dbReference type="SMART" id="SM00034">
    <property type="entry name" value="CLECT"/>
    <property type="match status" value="2"/>
</dbReference>
<dbReference type="CDD" id="cd00037">
    <property type="entry name" value="CLECT"/>
    <property type="match status" value="2"/>
</dbReference>
<dbReference type="InterPro" id="IPR050111">
    <property type="entry name" value="C-type_lectin/snaclec_domain"/>
</dbReference>
<dbReference type="InterPro" id="IPR016187">
    <property type="entry name" value="CTDL_fold"/>
</dbReference>
<dbReference type="Gene3D" id="3.10.100.10">
    <property type="entry name" value="Mannose-Binding Protein A, subunit A"/>
    <property type="match status" value="2"/>
</dbReference>
<feature type="domain" description="CUB" evidence="4">
    <location>
        <begin position="27"/>
        <end position="137"/>
    </location>
</feature>
<dbReference type="InterPro" id="IPR000859">
    <property type="entry name" value="CUB_dom"/>
</dbReference>
<keyword evidence="7" id="KW-1185">Reference proteome</keyword>
<dbReference type="InterPro" id="IPR001304">
    <property type="entry name" value="C-type_lectin-like"/>
</dbReference>
<comment type="caution">
    <text evidence="2">Lacks conserved residue(s) required for the propagation of feature annotation.</text>
</comment>
<evidence type="ECO:0000256" key="1">
    <source>
        <dbReference type="ARBA" id="ARBA00023157"/>
    </source>
</evidence>
<evidence type="ECO:0000256" key="3">
    <source>
        <dbReference type="SAM" id="SignalP"/>
    </source>
</evidence>
<dbReference type="Pfam" id="PF00431">
    <property type="entry name" value="CUB"/>
    <property type="match status" value="1"/>
</dbReference>
<dbReference type="PROSITE" id="PS01180">
    <property type="entry name" value="CUB"/>
    <property type="match status" value="1"/>
</dbReference>
<dbReference type="Pfam" id="PF00059">
    <property type="entry name" value="Lectin_C"/>
    <property type="match status" value="2"/>
</dbReference>
<dbReference type="OrthoDB" id="6133475at2759"/>
<dbReference type="Proteomes" id="UP000677054">
    <property type="component" value="Unassembled WGS sequence"/>
</dbReference>
<dbReference type="SUPFAM" id="SSF49854">
    <property type="entry name" value="Spermadhesin, CUB domain"/>
    <property type="match status" value="1"/>
</dbReference>
<feature type="signal peptide" evidence="3">
    <location>
        <begin position="1"/>
        <end position="24"/>
    </location>
</feature>
<sequence>MNMEGGALTFVFLVLSRLLGRSASQECHGVLTDPVGEIHSPGYPGSYPPNVDCQWVIQALATQKILLSFNYFNLEEHADCLSGDYLYVSDPEGDSHIFCGSEDPGTIESVGNTLYVHFISDEDDESGFGFSATYMAMTMCEGGWEGFGSHCYFFSEEEMAFDEARTDCEARNGQLTSIHSREEQLFIQELAKTGTVWIGATNTGLLGEDDDPFGFEFLDGTPSDYHNVWQWVTDRPLSSCSSGCGTAMVPDRWTNLDCTEHRPVICESVQSHGDDWYCFDDPVCFHVSTRSFDFDAGRSYCLDFWGADILSIGATERHQAILALCFEHDDRFPHPLPKWSEFWVGMRQDATGDWSWADGSPVDVDRWDEGSPVAGGGDCAVTVTSSWDDLQGSYPASYVCKMSPRGSFNV</sequence>
<reference evidence="6" key="1">
    <citation type="submission" date="2020-11" db="EMBL/GenBank/DDBJ databases">
        <authorList>
            <person name="Tran Van P."/>
        </authorList>
    </citation>
    <scope>NUCLEOTIDE SEQUENCE</scope>
</reference>
<feature type="chain" id="PRO_5036209597" evidence="3">
    <location>
        <begin position="25"/>
        <end position="410"/>
    </location>
</feature>
<proteinExistence type="predicted"/>
<dbReference type="AlphaFoldDB" id="A0A7R9A128"/>
<dbReference type="CDD" id="cd00041">
    <property type="entry name" value="CUB"/>
    <property type="match status" value="1"/>
</dbReference>